<feature type="domain" description="DinB-like" evidence="1">
    <location>
        <begin position="15"/>
        <end position="143"/>
    </location>
</feature>
<dbReference type="OrthoDB" id="2964295at2"/>
<dbReference type="STRING" id="1131935.PDENDC454_00195"/>
<comment type="caution">
    <text evidence="2">The sequence shown here is derived from an EMBL/GenBank/DDBJ whole genome shotgun (WGS) entry which is preliminary data.</text>
</comment>
<evidence type="ECO:0000313" key="3">
    <source>
        <dbReference type="Proteomes" id="UP000003900"/>
    </source>
</evidence>
<evidence type="ECO:0000259" key="1">
    <source>
        <dbReference type="Pfam" id="PF12867"/>
    </source>
</evidence>
<sequence length="166" mass="20126">MNEKPQLLDKFSEWNRFVLQITELEWQTPIDEGKWTIHDIVSHMMLWDKYFYEEAIYPIANGKQVTVSHLDFDAFNREAIEYGKTLTKDELIDLTTRYRNLLVDTIQRLDDDTFSRKYAEGKFTVKTYLQDFIWHDQHHITQMEEYKRKSGIYSHHDTKGERHEVF</sequence>
<dbReference type="Gene3D" id="1.20.120.450">
    <property type="entry name" value="dinb family like domain"/>
    <property type="match status" value="1"/>
</dbReference>
<reference evidence="2 3" key="1">
    <citation type="journal article" date="2012" name="J. Bacteriol.">
        <title>Genome Sequence of the Pattern-Forming Social Bacterium Paenibacillus dendritiformis C454 Chiral Morphotype.</title>
        <authorList>
            <person name="Sirota-Madi A."/>
            <person name="Olender T."/>
            <person name="Helman Y."/>
            <person name="Brainis I."/>
            <person name="Finkelshtein A."/>
            <person name="Roth D."/>
            <person name="Hagai E."/>
            <person name="Leshkowitz D."/>
            <person name="Brodsky L."/>
            <person name="Galatenko V."/>
            <person name="Nikolaev V."/>
            <person name="Gutnick D.L."/>
            <person name="Lancet D."/>
            <person name="Ben-Jacob E."/>
        </authorList>
    </citation>
    <scope>NUCLEOTIDE SEQUENCE [LARGE SCALE GENOMIC DNA]</scope>
    <source>
        <strain evidence="2 3">C454</strain>
    </source>
</reference>
<name>H3S939_9BACL</name>
<organism evidence="2 3">
    <name type="scientific">Paenibacillus dendritiformis C454</name>
    <dbReference type="NCBI Taxonomy" id="1131935"/>
    <lineage>
        <taxon>Bacteria</taxon>
        <taxon>Bacillati</taxon>
        <taxon>Bacillota</taxon>
        <taxon>Bacilli</taxon>
        <taxon>Bacillales</taxon>
        <taxon>Paenibacillaceae</taxon>
        <taxon>Paenibacillus</taxon>
    </lineage>
</organism>
<accession>H3S939</accession>
<proteinExistence type="predicted"/>
<protein>
    <recommendedName>
        <fullName evidence="1">DinB-like domain-containing protein</fullName>
    </recommendedName>
</protein>
<evidence type="ECO:0000313" key="2">
    <source>
        <dbReference type="EMBL" id="EHQ64287.1"/>
    </source>
</evidence>
<dbReference type="RefSeq" id="WP_006674551.1">
    <property type="nucleotide sequence ID" value="NZ_AHKH01000001.1"/>
</dbReference>
<dbReference type="Proteomes" id="UP000003900">
    <property type="component" value="Unassembled WGS sequence"/>
</dbReference>
<dbReference type="InterPro" id="IPR034660">
    <property type="entry name" value="DinB/YfiT-like"/>
</dbReference>
<keyword evidence="3" id="KW-1185">Reference proteome</keyword>
<dbReference type="EMBL" id="AHKH01000001">
    <property type="protein sequence ID" value="EHQ64287.1"/>
    <property type="molecule type" value="Genomic_DNA"/>
</dbReference>
<dbReference type="AlphaFoldDB" id="H3S939"/>
<dbReference type="PATRIC" id="fig|1131935.3.peg.40"/>
<dbReference type="Pfam" id="PF12867">
    <property type="entry name" value="DinB_2"/>
    <property type="match status" value="1"/>
</dbReference>
<gene>
    <name evidence="2" type="ORF">PDENDC454_00195</name>
</gene>
<dbReference type="InterPro" id="IPR024775">
    <property type="entry name" value="DinB-like"/>
</dbReference>
<dbReference type="SUPFAM" id="SSF109854">
    <property type="entry name" value="DinB/YfiT-like putative metalloenzymes"/>
    <property type="match status" value="1"/>
</dbReference>